<evidence type="ECO:0000256" key="6">
    <source>
        <dbReference type="ARBA" id="ARBA00023136"/>
    </source>
</evidence>
<keyword evidence="6 7" id="KW-0472">Membrane</keyword>
<gene>
    <name evidence="8" type="ORF">HMPREF9306_01719</name>
</gene>
<dbReference type="InterPro" id="IPR018383">
    <property type="entry name" value="UPF0324_pro"/>
</dbReference>
<dbReference type="GO" id="GO:0005886">
    <property type="term" value="C:plasma membrane"/>
    <property type="evidence" value="ECO:0007669"/>
    <property type="project" value="UniProtKB-SubCell"/>
</dbReference>
<feature type="transmembrane region" description="Helical" evidence="7">
    <location>
        <begin position="83"/>
        <end position="103"/>
    </location>
</feature>
<proteinExistence type="inferred from homology"/>
<evidence type="ECO:0000256" key="5">
    <source>
        <dbReference type="ARBA" id="ARBA00022989"/>
    </source>
</evidence>
<organism evidence="8 9">
    <name type="scientific">Propionimicrobium lymphophilum ACS-093-V-SCH5</name>
    <dbReference type="NCBI Taxonomy" id="883161"/>
    <lineage>
        <taxon>Bacteria</taxon>
        <taxon>Bacillati</taxon>
        <taxon>Actinomycetota</taxon>
        <taxon>Actinomycetes</taxon>
        <taxon>Propionibacteriales</taxon>
        <taxon>Propionibacteriaceae</taxon>
        <taxon>Propionimicrobium</taxon>
    </lineage>
</organism>
<keyword evidence="5 7" id="KW-1133">Transmembrane helix</keyword>
<evidence type="ECO:0000256" key="1">
    <source>
        <dbReference type="ARBA" id="ARBA00004651"/>
    </source>
</evidence>
<evidence type="ECO:0000313" key="8">
    <source>
        <dbReference type="EMBL" id="EPD32155.1"/>
    </source>
</evidence>
<dbReference type="EMBL" id="AGZR01000009">
    <property type="protein sequence ID" value="EPD32155.1"/>
    <property type="molecule type" value="Genomic_DNA"/>
</dbReference>
<feature type="transmembrane region" description="Helical" evidence="7">
    <location>
        <begin position="108"/>
        <end position="129"/>
    </location>
</feature>
<dbReference type="RefSeq" id="WP_016456530.1">
    <property type="nucleotide sequence ID" value="NZ_KE150269.1"/>
</dbReference>
<comment type="subcellular location">
    <subcellularLocation>
        <location evidence="1">Cell membrane</location>
        <topology evidence="1">Multi-pass membrane protein</topology>
    </subcellularLocation>
</comment>
<evidence type="ECO:0000256" key="7">
    <source>
        <dbReference type="SAM" id="Phobius"/>
    </source>
</evidence>
<dbReference type="PANTHER" id="PTHR30106">
    <property type="entry name" value="INNER MEMBRANE PROTEIN YEIH-RELATED"/>
    <property type="match status" value="1"/>
</dbReference>
<dbReference type="HOGENOM" id="CLU_033541_1_1_11"/>
<sequence length="347" mass="35187">MTVTQKPLARIGSKSSSILTQFRSFLPGLALIAALTLIAMAINNFIPIISALLIAIVLGAVAANVHETPAAFWPGINFASKHLLRSGIILLGLQVTLSSLAALGWQRLVLVVLIVSLGVSSTIAIGRMMKMSNTLVGVIACGFSICGAAAVAGAKDVVGAKDNETATALALVVVFGTLCIPILPALCSLFGLDPASAGTWVGGSVHEVAQVVAAGAALGEPAMTIAIEVKLARVVCLAGVVAVLGLLRRRKGSGVADLEGKMPPLIPGFVLGFLAMVIIGSLLPIPTPVLGGAKILQTALLAMAMTGLGFGIRVDELIRVGHKPVLLGLIASIIVSVVSLGGAMLLA</sequence>
<dbReference type="Pfam" id="PF03601">
    <property type="entry name" value="Cons_hypoth698"/>
    <property type="match status" value="1"/>
</dbReference>
<feature type="transmembrane region" description="Helical" evidence="7">
    <location>
        <begin position="268"/>
        <end position="289"/>
    </location>
</feature>
<protein>
    <submittedName>
        <fullName evidence="8">Uncharacterized protein</fullName>
    </submittedName>
</protein>
<feature type="transmembrane region" description="Helical" evidence="7">
    <location>
        <begin position="45"/>
        <end position="63"/>
    </location>
</feature>
<feature type="transmembrane region" description="Helical" evidence="7">
    <location>
        <begin position="135"/>
        <end position="154"/>
    </location>
</feature>
<keyword evidence="3" id="KW-1003">Cell membrane</keyword>
<reference evidence="8 9" key="1">
    <citation type="submission" date="2013-04" db="EMBL/GenBank/DDBJ databases">
        <title>The Genome Sequence of Propionimicrobium lymphophilum ACS-093-V-SCH5.</title>
        <authorList>
            <consortium name="The Broad Institute Genomics Platform"/>
            <person name="Earl A."/>
            <person name="Ward D."/>
            <person name="Feldgarden M."/>
            <person name="Gevers D."/>
            <person name="Saerens B."/>
            <person name="Vaneechoutte M."/>
            <person name="Walker B."/>
            <person name="Young S."/>
            <person name="Zeng Q."/>
            <person name="Gargeya S."/>
            <person name="Fitzgerald M."/>
            <person name="Haas B."/>
            <person name="Abouelleil A."/>
            <person name="Allen A.W."/>
            <person name="Alvarado L."/>
            <person name="Arachchi H.M."/>
            <person name="Berlin A.M."/>
            <person name="Chapman S.B."/>
            <person name="Gainer-Dewar J."/>
            <person name="Goldberg J."/>
            <person name="Griggs A."/>
            <person name="Gujja S."/>
            <person name="Hansen M."/>
            <person name="Howarth C."/>
            <person name="Imamovic A."/>
            <person name="Ireland A."/>
            <person name="Larimer J."/>
            <person name="McCowan C."/>
            <person name="Murphy C."/>
            <person name="Pearson M."/>
            <person name="Poon T.W."/>
            <person name="Priest M."/>
            <person name="Roberts A."/>
            <person name="Saif S."/>
            <person name="Shea T."/>
            <person name="Sisk P."/>
            <person name="Sykes S."/>
            <person name="Wortman J."/>
            <person name="Nusbaum C."/>
            <person name="Birren B."/>
        </authorList>
    </citation>
    <scope>NUCLEOTIDE SEQUENCE [LARGE SCALE GENOMIC DNA]</scope>
    <source>
        <strain evidence="8 9">ACS-093-V-SCH5</strain>
    </source>
</reference>
<feature type="transmembrane region" description="Helical" evidence="7">
    <location>
        <begin position="295"/>
        <end position="314"/>
    </location>
</feature>
<keyword evidence="4 7" id="KW-0812">Transmembrane</keyword>
<dbReference type="Proteomes" id="UP000014417">
    <property type="component" value="Unassembled WGS sequence"/>
</dbReference>
<feature type="transmembrane region" description="Helical" evidence="7">
    <location>
        <begin position="166"/>
        <end position="192"/>
    </location>
</feature>
<feature type="transmembrane region" description="Helical" evidence="7">
    <location>
        <begin position="326"/>
        <end position="346"/>
    </location>
</feature>
<comment type="similarity">
    <text evidence="2">Belongs to the UPF0324 family.</text>
</comment>
<accession>S2W1C1</accession>
<evidence type="ECO:0000256" key="2">
    <source>
        <dbReference type="ARBA" id="ARBA00007977"/>
    </source>
</evidence>
<comment type="caution">
    <text evidence="8">The sequence shown here is derived from an EMBL/GenBank/DDBJ whole genome shotgun (WGS) entry which is preliminary data.</text>
</comment>
<evidence type="ECO:0000256" key="4">
    <source>
        <dbReference type="ARBA" id="ARBA00022692"/>
    </source>
</evidence>
<dbReference type="PANTHER" id="PTHR30106:SF2">
    <property type="entry name" value="UPF0324 INNER MEMBRANE PROTEIN YEIH"/>
    <property type="match status" value="1"/>
</dbReference>
<name>S2W1C1_9ACTN</name>
<dbReference type="STRING" id="883161.HMPREF9306_01719"/>
<evidence type="ECO:0000313" key="9">
    <source>
        <dbReference type="Proteomes" id="UP000014417"/>
    </source>
</evidence>
<dbReference type="PATRIC" id="fig|883161.3.peg.1706"/>
<feature type="transmembrane region" description="Helical" evidence="7">
    <location>
        <begin position="231"/>
        <end position="247"/>
    </location>
</feature>
<keyword evidence="9" id="KW-1185">Reference proteome</keyword>
<dbReference type="AlphaFoldDB" id="S2W1C1"/>
<evidence type="ECO:0000256" key="3">
    <source>
        <dbReference type="ARBA" id="ARBA00022475"/>
    </source>
</evidence>